<proteinExistence type="predicted"/>
<keyword evidence="2" id="KW-1185">Reference proteome</keyword>
<reference evidence="2" key="1">
    <citation type="journal article" date="2019" name="Int. J. Syst. Evol. Microbiol.">
        <title>The Global Catalogue of Microorganisms (GCM) 10K type strain sequencing project: providing services to taxonomists for standard genome sequencing and annotation.</title>
        <authorList>
            <consortium name="The Broad Institute Genomics Platform"/>
            <consortium name="The Broad Institute Genome Sequencing Center for Infectious Disease"/>
            <person name="Wu L."/>
            <person name="Ma J."/>
        </authorList>
    </citation>
    <scope>NUCLEOTIDE SEQUENCE [LARGE SCALE GENOMIC DNA]</scope>
    <source>
        <strain evidence="2">CGMCC 1.15407</strain>
    </source>
</reference>
<dbReference type="Proteomes" id="UP000647339">
    <property type="component" value="Unassembled WGS sequence"/>
</dbReference>
<name>A0ABQ1V5S1_9BACT</name>
<evidence type="ECO:0000313" key="1">
    <source>
        <dbReference type="EMBL" id="GGF37965.1"/>
    </source>
</evidence>
<dbReference type="EMBL" id="BMIU01000014">
    <property type="protein sequence ID" value="GGF37965.1"/>
    <property type="molecule type" value="Genomic_DNA"/>
</dbReference>
<protein>
    <submittedName>
        <fullName evidence="1">Uncharacterized protein</fullName>
    </submittedName>
</protein>
<accession>A0ABQ1V5S1</accession>
<sequence>MPSQELSPVESPLDKIARHTKDSRINPVPNWVKYINEVLVLFTKHLANNIPATNSVMRPKKVKWNMNFTFGKGSNGKSYDKIVNSIPVNVMELIIKNTE</sequence>
<comment type="caution">
    <text evidence="1">The sequence shown here is derived from an EMBL/GenBank/DDBJ whole genome shotgun (WGS) entry which is preliminary data.</text>
</comment>
<evidence type="ECO:0000313" key="2">
    <source>
        <dbReference type="Proteomes" id="UP000647339"/>
    </source>
</evidence>
<gene>
    <name evidence="1" type="ORF">GCM10011339_28150</name>
</gene>
<organism evidence="1 2">
    <name type="scientific">Echinicola rosea</name>
    <dbReference type="NCBI Taxonomy" id="1807691"/>
    <lineage>
        <taxon>Bacteria</taxon>
        <taxon>Pseudomonadati</taxon>
        <taxon>Bacteroidota</taxon>
        <taxon>Cytophagia</taxon>
        <taxon>Cytophagales</taxon>
        <taxon>Cyclobacteriaceae</taxon>
        <taxon>Echinicola</taxon>
    </lineage>
</organism>